<evidence type="ECO:0000313" key="2">
    <source>
        <dbReference type="Proteomes" id="UP001732700"/>
    </source>
</evidence>
<accession>A0ACD5UB77</accession>
<dbReference type="EnsemblPlants" id="AVESA.00010b.r2.2AG0220080.1">
    <property type="protein sequence ID" value="AVESA.00010b.r2.2AG0220080.1.CDS"/>
    <property type="gene ID" value="AVESA.00010b.r2.2AG0220080"/>
</dbReference>
<protein>
    <submittedName>
        <fullName evidence="1">Uncharacterized protein</fullName>
    </submittedName>
</protein>
<evidence type="ECO:0000313" key="1">
    <source>
        <dbReference type="EnsemblPlants" id="AVESA.00010b.r2.2AG0220080.1.CDS"/>
    </source>
</evidence>
<keyword evidence="2" id="KW-1185">Reference proteome</keyword>
<proteinExistence type="predicted"/>
<reference evidence="1" key="2">
    <citation type="submission" date="2025-09" db="UniProtKB">
        <authorList>
            <consortium name="EnsemblPlants"/>
        </authorList>
    </citation>
    <scope>IDENTIFICATION</scope>
</reference>
<name>A0ACD5UB77_AVESA</name>
<organism evidence="1 2">
    <name type="scientific">Avena sativa</name>
    <name type="common">Oat</name>
    <dbReference type="NCBI Taxonomy" id="4498"/>
    <lineage>
        <taxon>Eukaryota</taxon>
        <taxon>Viridiplantae</taxon>
        <taxon>Streptophyta</taxon>
        <taxon>Embryophyta</taxon>
        <taxon>Tracheophyta</taxon>
        <taxon>Spermatophyta</taxon>
        <taxon>Magnoliopsida</taxon>
        <taxon>Liliopsida</taxon>
        <taxon>Poales</taxon>
        <taxon>Poaceae</taxon>
        <taxon>BOP clade</taxon>
        <taxon>Pooideae</taxon>
        <taxon>Poodae</taxon>
        <taxon>Poeae</taxon>
        <taxon>Poeae Chloroplast Group 1 (Aveneae type)</taxon>
        <taxon>Aveninae</taxon>
        <taxon>Avena</taxon>
    </lineage>
</organism>
<dbReference type="Proteomes" id="UP001732700">
    <property type="component" value="Chromosome 2A"/>
</dbReference>
<sequence length="336" mass="36260">MSPLHPPHLHFNKLKKRARAAIASGTGSNRPAAKARKGLAAILYKLRDVHVHRPPSSPPSPLPSPSPSTPHYRQLCYPPAPSTWPWPACRHPRTSSFRARPEDIAAAAATVYRTANAVYDTPSEHFLRRPSLDEAWCAERRSVSVSGQAAADREPEAEETNKEAQLRETAVVCGVRSARLFFEPTGAEFLSPKQADALICKAEATAMDATCKNVEATIAPAGEKELTPPGVPADLKSGAVVVTMESEDPYGDFRASMAEMVAAHGLRDWEGLEELLAWYLKLNAKGVHAVIVGAFVDLLVGLATPPSPSLPSQSPSSSCITFEDYSSATFDEEEKS</sequence>
<reference evidence="1" key="1">
    <citation type="submission" date="2021-05" db="EMBL/GenBank/DDBJ databases">
        <authorList>
            <person name="Scholz U."/>
            <person name="Mascher M."/>
            <person name="Fiebig A."/>
        </authorList>
    </citation>
    <scope>NUCLEOTIDE SEQUENCE [LARGE SCALE GENOMIC DNA]</scope>
</reference>